<comment type="caution">
    <text evidence="6">The sequence shown here is derived from an EMBL/GenBank/DDBJ whole genome shotgun (WGS) entry which is preliminary data.</text>
</comment>
<dbReference type="Pfam" id="PF22926">
    <property type="entry name" value="C1-like_CT"/>
    <property type="match status" value="1"/>
</dbReference>
<evidence type="ECO:0000313" key="7">
    <source>
        <dbReference type="Proteomes" id="UP001558713"/>
    </source>
</evidence>
<sequence length="565" mass="65477">MDSEKKLVSICPRVEAVVELREGKFHLVMKIHGDPKEKKCEADTKNFIKFFQVEETIYVYCKLCYGNGHEESYKKSPPIKHYLHPKHTLMFVGCENDVSTRKCLCCQDPLKYMFYCCPSCDFPINLACVDKKTLFSIEHPKRHEHTLTLFPRQVSINCNVCALDDSRSPIYICPGCDFVVHKRCIDLPWLIRISRHPHRISFTSSFALGDWFCNICRRKINNDYGGYICNKEGCSYFAHSRCTTGENVWDGQELEGEPEEVEEEEVEPFVRLRDGIIRHFSHEHRHLKLDEDSTDRVYDEYRSCKACIMPIYYGNFYSCLDCGFILHETCANLSRRIYHAIHPHPLVLRMESPYLFSCSACSKVCSGFFYECSRRECSFTLHVQCATIYEPLIHKSHVHPLFLTSEPGECRSCSICNDSGIGYGSDETFNCIECNFSLCFKCASLPQKVRYKHDEHILTLSYGEETSETNHNWCEMCETRIKPGKRFYTCEDCCVTLHIKCLLGRDMHSRFGSYSSGPGKIDILPNNRMTRPICSSCHKRCNQKMVFQRYGLKHCCFSCLPISTP</sequence>
<evidence type="ECO:0000313" key="6">
    <source>
        <dbReference type="EMBL" id="KAL1219200.1"/>
    </source>
</evidence>
<keyword evidence="7" id="KW-1185">Reference proteome</keyword>
<keyword evidence="2" id="KW-0677">Repeat</keyword>
<dbReference type="GO" id="GO:0008270">
    <property type="term" value="F:zinc ion binding"/>
    <property type="evidence" value="ECO:0007669"/>
    <property type="project" value="UniProtKB-KW"/>
</dbReference>
<dbReference type="EMBL" id="JBANAX010000187">
    <property type="protein sequence ID" value="KAL1219200.1"/>
    <property type="molecule type" value="Genomic_DNA"/>
</dbReference>
<dbReference type="Proteomes" id="UP001558713">
    <property type="component" value="Unassembled WGS sequence"/>
</dbReference>
<feature type="domain" description="Zinc finger PHD-type" evidence="5">
    <location>
        <begin position="473"/>
        <end position="538"/>
    </location>
</feature>
<keyword evidence="3" id="KW-0863">Zinc-finger</keyword>
<dbReference type="InterPro" id="IPR013083">
    <property type="entry name" value="Znf_RING/FYVE/PHD"/>
</dbReference>
<evidence type="ECO:0000256" key="4">
    <source>
        <dbReference type="ARBA" id="ARBA00022833"/>
    </source>
</evidence>
<accession>A0ABD1BPT4</accession>
<evidence type="ECO:0000259" key="5">
    <source>
        <dbReference type="SMART" id="SM00249"/>
    </source>
</evidence>
<evidence type="ECO:0000256" key="1">
    <source>
        <dbReference type="ARBA" id="ARBA00022723"/>
    </source>
</evidence>
<dbReference type="Pfam" id="PF03107">
    <property type="entry name" value="C1_2"/>
    <property type="match status" value="6"/>
</dbReference>
<proteinExistence type="predicted"/>
<dbReference type="InterPro" id="IPR053192">
    <property type="entry name" value="Vacuole_Formation_Reg"/>
</dbReference>
<dbReference type="AlphaFoldDB" id="A0ABD1BPT4"/>
<gene>
    <name evidence="6" type="ORF">V5N11_000582</name>
</gene>
<dbReference type="SUPFAM" id="SSF57889">
    <property type="entry name" value="Cysteine-rich domain"/>
    <property type="match status" value="3"/>
</dbReference>
<feature type="domain" description="Zinc finger PHD-type" evidence="5">
    <location>
        <begin position="157"/>
        <end position="217"/>
    </location>
</feature>
<dbReference type="InterPro" id="IPR046349">
    <property type="entry name" value="C1-like_sf"/>
</dbReference>
<name>A0ABD1BPT4_CARAN</name>
<feature type="domain" description="Zinc finger PHD-type" evidence="5">
    <location>
        <begin position="357"/>
        <end position="414"/>
    </location>
</feature>
<dbReference type="InterPro" id="IPR004146">
    <property type="entry name" value="DC1"/>
</dbReference>
<keyword evidence="4" id="KW-0862">Zinc</keyword>
<protein>
    <submittedName>
        <fullName evidence="6">Protein VACUOLELESS GAMETOPHYTES</fullName>
    </submittedName>
</protein>
<reference evidence="6 7" key="1">
    <citation type="submission" date="2024-04" db="EMBL/GenBank/DDBJ databases">
        <title>Genome assembly C_amara_ONT_v2.</title>
        <authorList>
            <person name="Yant L."/>
            <person name="Moore C."/>
            <person name="Slenker M."/>
        </authorList>
    </citation>
    <scope>NUCLEOTIDE SEQUENCE [LARGE SCALE GENOMIC DNA]</scope>
    <source>
        <tissue evidence="6">Leaf</tissue>
    </source>
</reference>
<dbReference type="PANTHER" id="PTHR32410">
    <property type="entry name" value="CYSTEINE/HISTIDINE-RICH C1 DOMAIN FAMILY PROTEIN"/>
    <property type="match status" value="1"/>
</dbReference>
<dbReference type="InterPro" id="IPR054483">
    <property type="entry name" value="DC1-like_CT"/>
</dbReference>
<dbReference type="InterPro" id="IPR001965">
    <property type="entry name" value="Znf_PHD"/>
</dbReference>
<evidence type="ECO:0000256" key="3">
    <source>
        <dbReference type="ARBA" id="ARBA00022771"/>
    </source>
</evidence>
<dbReference type="Gene3D" id="3.30.40.10">
    <property type="entry name" value="Zinc/RING finger domain, C3HC4 (zinc finger)"/>
    <property type="match status" value="1"/>
</dbReference>
<organism evidence="6 7">
    <name type="scientific">Cardamine amara subsp. amara</name>
    <dbReference type="NCBI Taxonomy" id="228776"/>
    <lineage>
        <taxon>Eukaryota</taxon>
        <taxon>Viridiplantae</taxon>
        <taxon>Streptophyta</taxon>
        <taxon>Embryophyta</taxon>
        <taxon>Tracheophyta</taxon>
        <taxon>Spermatophyta</taxon>
        <taxon>Magnoliopsida</taxon>
        <taxon>eudicotyledons</taxon>
        <taxon>Gunneridae</taxon>
        <taxon>Pentapetalae</taxon>
        <taxon>rosids</taxon>
        <taxon>malvids</taxon>
        <taxon>Brassicales</taxon>
        <taxon>Brassicaceae</taxon>
        <taxon>Cardamineae</taxon>
        <taxon>Cardamine</taxon>
    </lineage>
</organism>
<evidence type="ECO:0000256" key="2">
    <source>
        <dbReference type="ARBA" id="ARBA00022737"/>
    </source>
</evidence>
<keyword evidence="1" id="KW-0479">Metal-binding</keyword>
<dbReference type="PANTHER" id="PTHR32410:SF153">
    <property type="entry name" value="CHP-RICH ZINC FINGER PROTEIN-LIKE-RELATED"/>
    <property type="match status" value="1"/>
</dbReference>
<dbReference type="SMART" id="SM00249">
    <property type="entry name" value="PHD"/>
    <property type="match status" value="3"/>
</dbReference>